<organism evidence="3 4">
    <name type="scientific">Candidatus Roizmanbacteria bacterium RIFCSPHIGHO2_01_FULL_39_24</name>
    <dbReference type="NCBI Taxonomy" id="1802032"/>
    <lineage>
        <taxon>Bacteria</taxon>
        <taxon>Candidatus Roizmaniibacteriota</taxon>
    </lineage>
</organism>
<dbReference type="Proteomes" id="UP000176850">
    <property type="component" value="Unassembled WGS sequence"/>
</dbReference>
<dbReference type="Gene3D" id="6.10.250.3150">
    <property type="match status" value="1"/>
</dbReference>
<sequence>MRRFFLSVILIVVVFFVVGQLHADELDDINSQLNKLKSDLASSQNATKPLESDLVKLQAQLNGIRGKLFSIEVDITRKEKAVAVGEKALVAQKKVLDRRINAYYRTVKRAEVSLLTLLTSDNLSRSLEDFFYHKAIADKDKRAIINLIVYIDGLEESKKNLESEKVKLASVKVAVDKQSEFLGGEVSKAKKYQSELSGQIASLSARQQQIVAQKLGSLNIPRSAGTSRSGCSSDLTNGKNPGFSPAIGFFTYGAPHRNGLNQYGAKGRADAGQNAEQMLGEYYPGMSLKKDYDQNASVNVDGFGTFSIEDYVKHIFEVPVDWPMETLKAQVVAARTYALNSMQRNGHICTTEACQVFHGEEKGGRWNEAVEATRGWVLMDGANPGFTQYASTHGGYILNLGKFDGSGGNPGSFAELNERAHDKASPWFYCNWGSRSQYDGTAWLKADEVADIANVILLARYSDVDKEHLYQVDKPNPAGKETWDGEKVKSELRAKGGSPVGDGSNVSVSVDFGSGKTSSISVGGTSFGAGEFKDWFNLRAPANIQIVGPLFNVEKK</sequence>
<proteinExistence type="predicted"/>
<gene>
    <name evidence="3" type="ORF">A2799_00670</name>
</gene>
<evidence type="ECO:0000259" key="2">
    <source>
        <dbReference type="Pfam" id="PF08486"/>
    </source>
</evidence>
<feature type="compositionally biased region" description="Basic and acidic residues" evidence="1">
    <location>
        <begin position="481"/>
        <end position="494"/>
    </location>
</feature>
<dbReference type="AlphaFoldDB" id="A0A1F7GIV2"/>
<reference evidence="3 4" key="1">
    <citation type="journal article" date="2016" name="Nat. Commun.">
        <title>Thousands of microbial genomes shed light on interconnected biogeochemical processes in an aquifer system.</title>
        <authorList>
            <person name="Anantharaman K."/>
            <person name="Brown C.T."/>
            <person name="Hug L.A."/>
            <person name="Sharon I."/>
            <person name="Castelle C.J."/>
            <person name="Probst A.J."/>
            <person name="Thomas B.C."/>
            <person name="Singh A."/>
            <person name="Wilkins M.J."/>
            <person name="Karaoz U."/>
            <person name="Brodie E.L."/>
            <person name="Williams K.H."/>
            <person name="Hubbard S.S."/>
            <person name="Banfield J.F."/>
        </authorList>
    </citation>
    <scope>NUCLEOTIDE SEQUENCE [LARGE SCALE GENOMIC DNA]</scope>
</reference>
<evidence type="ECO:0000313" key="3">
    <source>
        <dbReference type="EMBL" id="OGK18482.1"/>
    </source>
</evidence>
<accession>A0A1F7GIV2</accession>
<evidence type="ECO:0000313" key="4">
    <source>
        <dbReference type="Proteomes" id="UP000176850"/>
    </source>
</evidence>
<name>A0A1F7GIV2_9BACT</name>
<protein>
    <recommendedName>
        <fullName evidence="2">Sporulation stage II protein D amidase enhancer LytB N-terminal domain-containing protein</fullName>
    </recommendedName>
</protein>
<dbReference type="InterPro" id="IPR013693">
    <property type="entry name" value="SpoIID/LytB_N"/>
</dbReference>
<feature type="domain" description="Sporulation stage II protein D amidase enhancer LytB N-terminal" evidence="2">
    <location>
        <begin position="305"/>
        <end position="379"/>
    </location>
</feature>
<feature type="region of interest" description="Disordered" evidence="1">
    <location>
        <begin position="472"/>
        <end position="500"/>
    </location>
</feature>
<dbReference type="EMBL" id="MFZH01000031">
    <property type="protein sequence ID" value="OGK18482.1"/>
    <property type="molecule type" value="Genomic_DNA"/>
</dbReference>
<comment type="caution">
    <text evidence="3">The sequence shown here is derived from an EMBL/GenBank/DDBJ whole genome shotgun (WGS) entry which is preliminary data.</text>
</comment>
<dbReference type="Pfam" id="PF08486">
    <property type="entry name" value="SpoIID"/>
    <property type="match status" value="1"/>
</dbReference>
<evidence type="ECO:0000256" key="1">
    <source>
        <dbReference type="SAM" id="MobiDB-lite"/>
    </source>
</evidence>